<dbReference type="EMBL" id="BKCJ010003732">
    <property type="protein sequence ID" value="GEU56841.1"/>
    <property type="molecule type" value="Genomic_DNA"/>
</dbReference>
<name>A0A6L2L4R9_TANCI</name>
<feature type="non-terminal residue" evidence="2">
    <location>
        <position position="760"/>
    </location>
</feature>
<feature type="region of interest" description="Disordered" evidence="1">
    <location>
        <begin position="171"/>
        <end position="217"/>
    </location>
</feature>
<evidence type="ECO:0000313" key="2">
    <source>
        <dbReference type="EMBL" id="GEU56841.1"/>
    </source>
</evidence>
<comment type="caution">
    <text evidence="2">The sequence shown here is derived from an EMBL/GenBank/DDBJ whole genome shotgun (WGS) entry which is preliminary data.</text>
</comment>
<gene>
    <name evidence="2" type="ORF">Tci_028819</name>
</gene>
<feature type="region of interest" description="Disordered" evidence="1">
    <location>
        <begin position="698"/>
        <end position="725"/>
    </location>
</feature>
<evidence type="ECO:0000256" key="1">
    <source>
        <dbReference type="SAM" id="MobiDB-lite"/>
    </source>
</evidence>
<feature type="compositionally biased region" description="Basic and acidic residues" evidence="1">
    <location>
        <begin position="208"/>
        <end position="217"/>
    </location>
</feature>
<protein>
    <submittedName>
        <fullName evidence="2">Uncharacterized protein</fullName>
    </submittedName>
</protein>
<accession>A0A6L2L4R9</accession>
<feature type="compositionally biased region" description="Basic and acidic residues" evidence="1">
    <location>
        <begin position="171"/>
        <end position="199"/>
    </location>
</feature>
<organism evidence="2">
    <name type="scientific">Tanacetum cinerariifolium</name>
    <name type="common">Dalmatian daisy</name>
    <name type="synonym">Chrysanthemum cinerariifolium</name>
    <dbReference type="NCBI Taxonomy" id="118510"/>
    <lineage>
        <taxon>Eukaryota</taxon>
        <taxon>Viridiplantae</taxon>
        <taxon>Streptophyta</taxon>
        <taxon>Embryophyta</taxon>
        <taxon>Tracheophyta</taxon>
        <taxon>Spermatophyta</taxon>
        <taxon>Magnoliopsida</taxon>
        <taxon>eudicotyledons</taxon>
        <taxon>Gunneridae</taxon>
        <taxon>Pentapetalae</taxon>
        <taxon>asterids</taxon>
        <taxon>campanulids</taxon>
        <taxon>Asterales</taxon>
        <taxon>Asteraceae</taxon>
        <taxon>Asteroideae</taxon>
        <taxon>Anthemideae</taxon>
        <taxon>Anthemidinae</taxon>
        <taxon>Tanacetum</taxon>
    </lineage>
</organism>
<reference evidence="2" key="1">
    <citation type="journal article" date="2019" name="Sci. Rep.">
        <title>Draft genome of Tanacetum cinerariifolium, the natural source of mosquito coil.</title>
        <authorList>
            <person name="Yamashiro T."/>
            <person name="Shiraishi A."/>
            <person name="Satake H."/>
            <person name="Nakayama K."/>
        </authorList>
    </citation>
    <scope>NUCLEOTIDE SEQUENCE</scope>
</reference>
<proteinExistence type="predicted"/>
<sequence>MNLLNEECLNYVYGDGKPLTCNECGDECGGVLRGGFYFPCNLKAENSYNCYQNAYSFNDTSYNPNYLPQPQYENYLCNLCGNNSHDGYDCQQQFPYVYEQEPSYNQNYNDNYYPYDLPSFPCCDNCGGSHETSSVNRWPKILIFPYSKPENPNELFQKLLEDLKELAEYENSPSRDHPIFLNDDENHPDQNKESLENSSKEIATSNSNEKKEEPPQDFDIRQLIREECCVEVCEEQKQNMEDTILELVKICRQKELLCMHDNVDDLIESALNSKLISINSQDKTEQEVKNVVEQPVECGNRSIESLKNFRVIRKISTFLKDMSQIYSVHAIAPILSIKEPEHSLSMEYEHLNTTPETEVTKSSVKNLLPIPSECEEQEVKNVVEQPSERENRNIQSLQNFRVVYKNSISSNTSQISSIHVIAPVLSTKEPEHLLSMGYEHLSITPETESDEVTESNAKNLLPIPSECEVALENKRECDLPISENSPVCDNSDTFSDSKIDDDISVYDDDFEDIEYVEASLSNPEIVSVEEENVVQQEEEEVDLEVISQIQDVVLYEKLLSITRLIANIESLNDNSTPDRVFNSFKSDNSLLDNFSPEFETFCDHSEETRSGNTTHADNSLPEYDSFCFEIKPDQERLINLVKNNISDDSSNDSLLEEADLFLAADSSIPPGIENIADDPEEDIRFLEELLIDDSNLSHELSDSNFEDNPSIPRPPPEPPDVETDAGEEIPVVMNEKDEDVDYSSFIIVIFDKVFSLLSTE</sequence>
<dbReference type="AlphaFoldDB" id="A0A6L2L4R9"/>